<dbReference type="EMBL" id="FNYE01000081">
    <property type="protein sequence ID" value="SEK14021.1"/>
    <property type="molecule type" value="Genomic_DNA"/>
</dbReference>
<protein>
    <recommendedName>
        <fullName evidence="4">DUF308 domain-containing protein</fullName>
    </recommendedName>
</protein>
<name>A0A1H7EJG5_9BURK</name>
<dbReference type="Pfam" id="PF03729">
    <property type="entry name" value="DUF308"/>
    <property type="match status" value="1"/>
</dbReference>
<evidence type="ECO:0000313" key="3">
    <source>
        <dbReference type="Proteomes" id="UP000198866"/>
    </source>
</evidence>
<accession>A0A1H7EJG5</accession>
<evidence type="ECO:0000313" key="2">
    <source>
        <dbReference type="EMBL" id="SEK14021.1"/>
    </source>
</evidence>
<keyword evidence="1" id="KW-0812">Transmembrane</keyword>
<feature type="transmembrane region" description="Helical" evidence="1">
    <location>
        <begin position="131"/>
        <end position="151"/>
    </location>
</feature>
<evidence type="ECO:0008006" key="4">
    <source>
        <dbReference type="Google" id="ProtNLM"/>
    </source>
</evidence>
<dbReference type="STRING" id="667676.SAMN05192539_10813"/>
<keyword evidence="1" id="KW-0472">Membrane</keyword>
<proteinExistence type="predicted"/>
<dbReference type="AlphaFoldDB" id="A0A1H7EJG5"/>
<keyword evidence="3" id="KW-1185">Reference proteome</keyword>
<evidence type="ECO:0000256" key="1">
    <source>
        <dbReference type="SAM" id="Phobius"/>
    </source>
</evidence>
<feature type="transmembrane region" description="Helical" evidence="1">
    <location>
        <begin position="100"/>
        <end position="119"/>
    </location>
</feature>
<organism evidence="2 3">
    <name type="scientific">Paraburkholderia diazotrophica</name>
    <dbReference type="NCBI Taxonomy" id="667676"/>
    <lineage>
        <taxon>Bacteria</taxon>
        <taxon>Pseudomonadati</taxon>
        <taxon>Pseudomonadota</taxon>
        <taxon>Betaproteobacteria</taxon>
        <taxon>Burkholderiales</taxon>
        <taxon>Burkholderiaceae</taxon>
        <taxon>Paraburkholderia</taxon>
    </lineage>
</organism>
<keyword evidence="1" id="KW-1133">Transmembrane helix</keyword>
<reference evidence="3" key="1">
    <citation type="submission" date="2016-10" db="EMBL/GenBank/DDBJ databases">
        <authorList>
            <person name="Varghese N."/>
            <person name="Submissions S."/>
        </authorList>
    </citation>
    <scope>NUCLEOTIDE SEQUENCE [LARGE SCALE GENOMIC DNA]</scope>
    <source>
        <strain evidence="3">LMG 26031</strain>
    </source>
</reference>
<feature type="transmembrane region" description="Helical" evidence="1">
    <location>
        <begin position="157"/>
        <end position="182"/>
    </location>
</feature>
<dbReference type="InterPro" id="IPR005325">
    <property type="entry name" value="DUF308_memb"/>
</dbReference>
<sequence length="190" mass="20230">MNGHVATMRAHNERWLKHYYFVRTAFSAVWVVLAFSIGQHSPGIGAALLVAYPAWDALANYMDLSRSGGSSENRTQAVNTVVSLATAVAVIAALRVSMTGVLQVFGVWAILSGLLQLGTAMRRWKDFGAQWAMIVSGAQSAVAGALFIAQAHKSTPAAIVTVAGYAAVGAIYFLVSATWLSVSDMRRRAA</sequence>
<dbReference type="Proteomes" id="UP000198866">
    <property type="component" value="Unassembled WGS sequence"/>
</dbReference>
<gene>
    <name evidence="2" type="ORF">SAMN05192539_10813</name>
</gene>
<feature type="transmembrane region" description="Helical" evidence="1">
    <location>
        <begin position="20"/>
        <end position="38"/>
    </location>
</feature>